<comment type="subcellular location">
    <subcellularLocation>
        <location evidence="1">Nucleus</location>
    </subcellularLocation>
</comment>
<dbReference type="SUPFAM" id="SSF50156">
    <property type="entry name" value="PDZ domain-like"/>
    <property type="match status" value="1"/>
</dbReference>
<feature type="compositionally biased region" description="Polar residues" evidence="3">
    <location>
        <begin position="131"/>
        <end position="142"/>
    </location>
</feature>
<feature type="region of interest" description="Disordered" evidence="3">
    <location>
        <begin position="131"/>
        <end position="207"/>
    </location>
</feature>
<evidence type="ECO:0000256" key="2">
    <source>
        <dbReference type="ARBA" id="ARBA00023242"/>
    </source>
</evidence>
<dbReference type="Pfam" id="PF00595">
    <property type="entry name" value="PDZ"/>
    <property type="match status" value="1"/>
</dbReference>
<feature type="compositionally biased region" description="Basic and acidic residues" evidence="3">
    <location>
        <begin position="257"/>
        <end position="278"/>
    </location>
</feature>
<feature type="compositionally biased region" description="Polar residues" evidence="3">
    <location>
        <begin position="175"/>
        <end position="195"/>
    </location>
</feature>
<feature type="compositionally biased region" description="Basic and acidic residues" evidence="3">
    <location>
        <begin position="889"/>
        <end position="904"/>
    </location>
</feature>
<dbReference type="InterPro" id="IPR001478">
    <property type="entry name" value="PDZ"/>
</dbReference>
<dbReference type="Ensembl" id="ENSPMET00000015858.1">
    <property type="protein sequence ID" value="ENSPMEP00000021196.1"/>
    <property type="gene ID" value="ENSPMEG00000001239.1"/>
</dbReference>
<accession>A0A3B3Y1L2</accession>
<feature type="compositionally biased region" description="Polar residues" evidence="3">
    <location>
        <begin position="329"/>
        <end position="338"/>
    </location>
</feature>
<dbReference type="InterPro" id="IPR036034">
    <property type="entry name" value="PDZ_sf"/>
</dbReference>
<proteinExistence type="predicted"/>
<reference evidence="5" key="1">
    <citation type="submission" date="2025-08" db="UniProtKB">
        <authorList>
            <consortium name="Ensembl"/>
        </authorList>
    </citation>
    <scope>IDENTIFICATION</scope>
</reference>
<dbReference type="AlphaFoldDB" id="A0A3B3Y1L2"/>
<evidence type="ECO:0000259" key="4">
    <source>
        <dbReference type="PROSITE" id="PS50106"/>
    </source>
</evidence>
<feature type="domain" description="PDZ" evidence="4">
    <location>
        <begin position="18"/>
        <end position="87"/>
    </location>
</feature>
<keyword evidence="6" id="KW-1185">Reference proteome</keyword>
<dbReference type="PANTHER" id="PTHR23348">
    <property type="entry name" value="PERIAXIN/AHNAK"/>
    <property type="match status" value="1"/>
</dbReference>
<feature type="region of interest" description="Disordered" evidence="3">
    <location>
        <begin position="933"/>
        <end position="986"/>
    </location>
</feature>
<protein>
    <recommendedName>
        <fullName evidence="4">PDZ domain-containing protein</fullName>
    </recommendedName>
</protein>
<dbReference type="Gene3D" id="2.30.42.10">
    <property type="match status" value="1"/>
</dbReference>
<dbReference type="GO" id="GO:0043034">
    <property type="term" value="C:costamere"/>
    <property type="evidence" value="ECO:0007669"/>
    <property type="project" value="TreeGrafter"/>
</dbReference>
<sequence length="1271" mass="137049">MSSLFRVCLQEAPSPEGGVIVNTAQDGCAEGLVYGGGGKEGIFIKKVVPESPASKSLKVKEGDQILSATVYFDNMSYEDAIQILEHAQAYKLKLCLKRQPDITETEPTIDSDVIPVTILKLYLLQRKLELSPTTSDTESPAKSQDALKGKKKHKIKFSGLTRRGRISSSEDQDTDAPTSGQMSSDVQQKQESDTLSPEFPEYPIGETPEINEQAGEAVESGPVQHKVELVSIDATLKTADQTVSLGDPEGQSGAPKSPDEKKKKKERSELKIKILGKDKSHKKDAKAKSSPKRLKTLGASVETEDLPEAGKSAAISSSESKTKLLGDQSMVSVDSKSQAGPEISLSKKDAEVTLPEVKPEIKLTEGSETDVNIDSVRPKEKKGIEKSDLKIKTVQKEGEAKGYKIKMPQLGIALPKVTTHESDLSLSKKAKDLTLPEVKGEIKDLEVEGTGSSTKLDVRAPGIKVETKDVEGSSSKFKMSPFKIPRIGAATPNLSGEVSEAPETHTVEDGPGIDATIPDCDVKIKASEIDGRASKFKIPKFGISLPKLKGSETDTTQSQRVDVDVTLFKGDTEIKLIDAEHEEPGIRLKGKFPQIGVQQDVEYSASKPEITVPFSDAKAEVKMSQVDGEKINFSSPVVVNETPELEIPTMKAENHLDGQEEKMKLKDTDVMEAEGKVDKKAKAEVPVPTADVSLGKAEILIPSGKVEIGKPEVQTQPTVEGQGGRFKMPKFGITMPKVKGPEAKRDVEVKLTETKTDIKIPDADFEGPDVEQSPSKFSMPTFKLPKLGLGTSDKNVEGDDIDKDIPDEVLEVTIVAPSSDLSNIDVDTHLLESKAEVALSSDDVNKYSIEVEATAPQIKVSKKEKEGSPSKFKMPTFKLPKFGLSVQRSTEEEPPLDKDLKTGEGEITTSGEILSPSLEAPRIDVKAPAVDLKTTGTESEGRGRKFKLPSLGFSASQTKGPDGDITLPTTDTKVPDTDLSLKTGVDVTQPELKAEVKFPDDELKRIETEIETKGPEFQVEAKDIGGSTSKFKMPTFKLPKFGLATQSSTEEVPSFDKGVKISGGETTGLEEVLTVTTEGPSVEIKGTSVDFSTEGSDLEGKGRKFKLPSLSFSVPQAKETETDLSLRTDVEVEVPEVKAEVKLPRNKSSVEVETKGLETKDTKKTTEGSPSKFKMPNFKLPKFGLATQTSTGEEPPLDKGVKPVEGKITTSEEVIVVTTEAPTIEIKGPLLELKTEGIDHEEKGKKFKLPSLGFSATETKGTGTAAPALPG</sequence>
<reference evidence="5" key="2">
    <citation type="submission" date="2025-09" db="UniProtKB">
        <authorList>
            <consortium name="Ensembl"/>
        </authorList>
    </citation>
    <scope>IDENTIFICATION</scope>
</reference>
<dbReference type="GO" id="GO:0043484">
    <property type="term" value="P:regulation of RNA splicing"/>
    <property type="evidence" value="ECO:0007669"/>
    <property type="project" value="TreeGrafter"/>
</dbReference>
<dbReference type="PROSITE" id="PS50106">
    <property type="entry name" value="PDZ"/>
    <property type="match status" value="1"/>
</dbReference>
<dbReference type="PANTHER" id="PTHR23348:SF42">
    <property type="entry name" value="PERIAXIN"/>
    <property type="match status" value="1"/>
</dbReference>
<evidence type="ECO:0000313" key="5">
    <source>
        <dbReference type="Ensembl" id="ENSPMEP00000021196.1"/>
    </source>
</evidence>
<evidence type="ECO:0000313" key="6">
    <source>
        <dbReference type="Proteomes" id="UP000261480"/>
    </source>
</evidence>
<feature type="region of interest" description="Disordered" evidence="3">
    <location>
        <begin position="1145"/>
        <end position="1180"/>
    </location>
</feature>
<dbReference type="Proteomes" id="UP000261480">
    <property type="component" value="Unplaced"/>
</dbReference>
<keyword evidence="2" id="KW-0539">Nucleus</keyword>
<dbReference type="GO" id="GO:0005634">
    <property type="term" value="C:nucleus"/>
    <property type="evidence" value="ECO:0007669"/>
    <property type="project" value="UniProtKB-SubCell"/>
</dbReference>
<feature type="region of interest" description="Disordered" evidence="3">
    <location>
        <begin position="716"/>
        <end position="737"/>
    </location>
</feature>
<evidence type="ECO:0000256" key="1">
    <source>
        <dbReference type="ARBA" id="ARBA00004123"/>
    </source>
</evidence>
<name>A0A3B3Y1L2_9TELE</name>
<feature type="compositionally biased region" description="Basic and acidic residues" evidence="3">
    <location>
        <begin position="1145"/>
        <end position="1166"/>
    </location>
</feature>
<dbReference type="STRING" id="48701.ENSPMEP00000021196"/>
<dbReference type="SMART" id="SM00228">
    <property type="entry name" value="PDZ"/>
    <property type="match status" value="1"/>
</dbReference>
<feature type="region of interest" description="Disordered" evidence="3">
    <location>
        <begin position="243"/>
        <end position="344"/>
    </location>
</feature>
<feature type="region of interest" description="Disordered" evidence="3">
    <location>
        <begin position="886"/>
        <end position="920"/>
    </location>
</feature>
<organism evidence="5 6">
    <name type="scientific">Poecilia mexicana</name>
    <dbReference type="NCBI Taxonomy" id="48701"/>
    <lineage>
        <taxon>Eukaryota</taxon>
        <taxon>Metazoa</taxon>
        <taxon>Chordata</taxon>
        <taxon>Craniata</taxon>
        <taxon>Vertebrata</taxon>
        <taxon>Euteleostomi</taxon>
        <taxon>Actinopterygii</taxon>
        <taxon>Neopterygii</taxon>
        <taxon>Teleostei</taxon>
        <taxon>Neoteleostei</taxon>
        <taxon>Acanthomorphata</taxon>
        <taxon>Ovalentaria</taxon>
        <taxon>Atherinomorphae</taxon>
        <taxon>Cyprinodontiformes</taxon>
        <taxon>Poeciliidae</taxon>
        <taxon>Poeciliinae</taxon>
        <taxon>Poecilia</taxon>
    </lineage>
</organism>
<dbReference type="InterPro" id="IPR052082">
    <property type="entry name" value="Myelin_sheath_structural"/>
</dbReference>
<feature type="compositionally biased region" description="Basic residues" evidence="3">
    <location>
        <begin position="279"/>
        <end position="295"/>
    </location>
</feature>
<evidence type="ECO:0000256" key="3">
    <source>
        <dbReference type="SAM" id="MobiDB-lite"/>
    </source>
</evidence>